<dbReference type="AlphaFoldDB" id="A0A9C7QYA6"/>
<dbReference type="PANTHER" id="PTHR10000:SF8">
    <property type="entry name" value="HAD SUPERFAMILY HYDROLASE-LIKE, TYPE 3"/>
    <property type="match status" value="1"/>
</dbReference>
<keyword evidence="1" id="KW-0479">Metal-binding</keyword>
<sequence length="276" mass="31037">MLKLSPNLLIFTDLDGSLLDHHSYRWQPAQSWLDRLARAQTPLIITTSKTAAEVCTLQQQLGLSHWPFIAENGAQIVFPEGWHNDPDYPSKTLGMDYTHLTAILHELRRQTGFAFLGFADVDDATVAQWTGLTLAQAHQARQRTGSEPLRWEGTAQQLECLRRLLEQHDLHLTQGGRFYHVMSKQISKGNAARWLAARFPLSQGFPLITLSLGDGPNDLSLLYASDLAVLIRGQQAKPLDLPGDFAGRLYRTRQQGPHGWREGLDYFLLNGSAHHE</sequence>
<dbReference type="SFLD" id="SFLDG01142">
    <property type="entry name" value="C2.B.2:_Mannosyl-3-phosphoglyc"/>
    <property type="match status" value="1"/>
</dbReference>
<dbReference type="InterPro" id="IPR036412">
    <property type="entry name" value="HAD-like_sf"/>
</dbReference>
<keyword evidence="3" id="KW-0460">Magnesium</keyword>
<dbReference type="SFLD" id="SFLDS00003">
    <property type="entry name" value="Haloacid_Dehalogenase"/>
    <property type="match status" value="1"/>
</dbReference>
<dbReference type="Pfam" id="PF05116">
    <property type="entry name" value="S6PP"/>
    <property type="match status" value="1"/>
</dbReference>
<dbReference type="Proteomes" id="UP000262210">
    <property type="component" value="Unassembled WGS sequence"/>
</dbReference>
<dbReference type="SFLD" id="SFLDG01140">
    <property type="entry name" value="C2.B:_Phosphomannomutase_and_P"/>
    <property type="match status" value="1"/>
</dbReference>
<evidence type="ECO:0000256" key="2">
    <source>
        <dbReference type="ARBA" id="ARBA00022801"/>
    </source>
</evidence>
<dbReference type="GO" id="GO:0005829">
    <property type="term" value="C:cytosol"/>
    <property type="evidence" value="ECO:0007669"/>
    <property type="project" value="TreeGrafter"/>
</dbReference>
<dbReference type="GO" id="GO:0051479">
    <property type="term" value="P:mannosylglycerate biosynthetic process"/>
    <property type="evidence" value="ECO:0007669"/>
    <property type="project" value="InterPro"/>
</dbReference>
<dbReference type="GO" id="GO:0000287">
    <property type="term" value="F:magnesium ion binding"/>
    <property type="evidence" value="ECO:0007669"/>
    <property type="project" value="UniProtKB-ARBA"/>
</dbReference>
<dbReference type="NCBIfam" id="TIGR01486">
    <property type="entry name" value="HAD-SF-IIB-MPGP"/>
    <property type="match status" value="1"/>
</dbReference>
<evidence type="ECO:0000256" key="1">
    <source>
        <dbReference type="ARBA" id="ARBA00022723"/>
    </source>
</evidence>
<evidence type="ECO:0000256" key="3">
    <source>
        <dbReference type="ARBA" id="ARBA00022842"/>
    </source>
</evidence>
<dbReference type="Gene3D" id="3.40.50.1000">
    <property type="entry name" value="HAD superfamily/HAD-like"/>
    <property type="match status" value="1"/>
</dbReference>
<evidence type="ECO:0000259" key="4">
    <source>
        <dbReference type="Pfam" id="PF05116"/>
    </source>
</evidence>
<dbReference type="Gene3D" id="3.30.980.20">
    <property type="entry name" value="Putative mannosyl-3-phosphoglycerate phosphatase, domain 2"/>
    <property type="match status" value="1"/>
</dbReference>
<evidence type="ECO:0000313" key="5">
    <source>
        <dbReference type="EMBL" id="HCK01537.1"/>
    </source>
</evidence>
<organism evidence="5 6">
    <name type="scientific">Serratia grimesii</name>
    <dbReference type="NCBI Taxonomy" id="82995"/>
    <lineage>
        <taxon>Bacteria</taxon>
        <taxon>Pseudomonadati</taxon>
        <taxon>Pseudomonadota</taxon>
        <taxon>Gammaproteobacteria</taxon>
        <taxon>Enterobacterales</taxon>
        <taxon>Yersiniaceae</taxon>
        <taxon>Serratia</taxon>
    </lineage>
</organism>
<proteinExistence type="predicted"/>
<comment type="caution">
    <text evidence="5">The sequence shown here is derived from an EMBL/GenBank/DDBJ whole genome shotgun (WGS) entry which is preliminary data.</text>
</comment>
<dbReference type="InterPro" id="IPR006381">
    <property type="entry name" value="HAD-SF-IIB-MPGP"/>
</dbReference>
<dbReference type="InterPro" id="IPR006380">
    <property type="entry name" value="SPP-like_dom"/>
</dbReference>
<protein>
    <submittedName>
        <fullName evidence="5">Mannosyl-3-phosphoglycerate phosphatase-related protein</fullName>
    </submittedName>
</protein>
<dbReference type="NCBIfam" id="NF002976">
    <property type="entry name" value="PRK03669.1"/>
    <property type="match status" value="1"/>
</dbReference>
<dbReference type="InterPro" id="IPR023214">
    <property type="entry name" value="HAD_sf"/>
</dbReference>
<dbReference type="EMBL" id="DPSM01000022">
    <property type="protein sequence ID" value="HCK01537.1"/>
    <property type="molecule type" value="Genomic_DNA"/>
</dbReference>
<dbReference type="InterPro" id="IPR006379">
    <property type="entry name" value="HAD-SF_hydro_IIB"/>
</dbReference>
<feature type="domain" description="Sucrose phosphatase-like" evidence="4">
    <location>
        <begin position="155"/>
        <end position="267"/>
    </location>
</feature>
<dbReference type="PANTHER" id="PTHR10000">
    <property type="entry name" value="PHOSPHOSERINE PHOSPHATASE"/>
    <property type="match status" value="1"/>
</dbReference>
<accession>A0A9C7QYA6</accession>
<dbReference type="Pfam" id="PF08282">
    <property type="entry name" value="Hydrolase_3"/>
    <property type="match status" value="1"/>
</dbReference>
<reference evidence="5 6" key="1">
    <citation type="journal article" date="2018" name="Nat. Biotechnol.">
        <title>A standardized bacterial taxonomy based on genome phylogeny substantially revises the tree of life.</title>
        <authorList>
            <person name="Parks D.H."/>
            <person name="Chuvochina M."/>
            <person name="Waite D.W."/>
            <person name="Rinke C."/>
            <person name="Skarshewski A."/>
            <person name="Chaumeil P.A."/>
            <person name="Hugenholtz P."/>
        </authorList>
    </citation>
    <scope>NUCLEOTIDE SEQUENCE [LARGE SCALE GENOMIC DNA]</scope>
    <source>
        <strain evidence="5">UBA11264</strain>
    </source>
</reference>
<name>A0A9C7QYA6_9GAMM</name>
<dbReference type="GO" id="GO:0050531">
    <property type="term" value="F:mannosyl-3-phosphoglycerate phosphatase activity"/>
    <property type="evidence" value="ECO:0007669"/>
    <property type="project" value="InterPro"/>
</dbReference>
<gene>
    <name evidence="5" type="ORF">DHV72_16190</name>
</gene>
<dbReference type="SUPFAM" id="SSF56784">
    <property type="entry name" value="HAD-like"/>
    <property type="match status" value="1"/>
</dbReference>
<evidence type="ECO:0000313" key="6">
    <source>
        <dbReference type="Proteomes" id="UP000262210"/>
    </source>
</evidence>
<dbReference type="NCBIfam" id="TIGR01484">
    <property type="entry name" value="HAD-SF-IIB"/>
    <property type="match status" value="1"/>
</dbReference>
<keyword evidence="2" id="KW-0378">Hydrolase</keyword>
<dbReference type="RefSeq" id="WP_261441861.1">
    <property type="nucleotide sequence ID" value="NZ_CAMIRG010000005.1"/>
</dbReference>